<dbReference type="EMBL" id="RTJF01000039">
    <property type="protein sequence ID" value="MJL95653.1"/>
    <property type="molecule type" value="Genomic_DNA"/>
</dbReference>
<feature type="non-terminal residue" evidence="1">
    <location>
        <position position="1"/>
    </location>
</feature>
<protein>
    <submittedName>
        <fullName evidence="1">Injection protein</fullName>
    </submittedName>
</protein>
<dbReference type="Proteomes" id="UP000885382">
    <property type="component" value="Unassembled WGS sequence"/>
</dbReference>
<comment type="caution">
    <text evidence="1">The sequence shown here is derived from an EMBL/GenBank/DDBJ whole genome shotgun (WGS) entry which is preliminary data.</text>
</comment>
<dbReference type="AlphaFoldDB" id="A0A3R0N2C9"/>
<reference evidence="1" key="1">
    <citation type="submission" date="2018-06" db="EMBL/GenBank/DDBJ databases">
        <authorList>
            <person name="Ashton P.M."/>
            <person name="Dallman T."/>
            <person name="Nair S."/>
            <person name="De Pinna E."/>
            <person name="Peters T."/>
            <person name="Grant K."/>
        </authorList>
    </citation>
    <scope>NUCLEOTIDE SEQUENCE [LARGE SCALE GENOMIC DNA]</scope>
    <source>
        <strain evidence="1">462023</strain>
    </source>
</reference>
<proteinExistence type="predicted"/>
<organism evidence="1">
    <name type="scientific">Escherichia coli</name>
    <dbReference type="NCBI Taxonomy" id="562"/>
    <lineage>
        <taxon>Bacteria</taxon>
        <taxon>Pseudomonadati</taxon>
        <taxon>Pseudomonadota</taxon>
        <taxon>Gammaproteobacteria</taxon>
        <taxon>Enterobacterales</taxon>
        <taxon>Enterobacteriaceae</taxon>
        <taxon>Escherichia</taxon>
    </lineage>
</organism>
<evidence type="ECO:0000313" key="1">
    <source>
        <dbReference type="EMBL" id="MJL95653.1"/>
    </source>
</evidence>
<name>A0A3R0N2C9_ECOLX</name>
<sequence length="403" mass="43893">LKDKTFMQSQAQTLGERVPFFGTGKNRLNQQQARENLVRTFSDGLGGISDKQLYESATKGQQKFIEAAGKRYNRIIDAMGDTPVDLSNTVKTIDNQIAVLSRPGKSQDRAAVKVLQQFKDDITSGPNDLRLARENRTDLRKRFIASSDTVDKDTLQKASDIIYKAYTADMKKAVAKNLGADEAINMARVDRSWSKFNDMMGRTRVQKAIASGKATPEDVTKLVFSQSPSERSQLYRLLDDNGRQNARAAIVQNAVDKATDPSGNISVEKFINALHRNRKQSATFFKGVHGKELDGVIKYLNDTRHAAKANVQNLNGLQLYGLLVGGGIINAAVLAGMLKTAAFVVPAAGAVGGAAKAYESPVIRNALLRLANTPKGSTAYDRAISTVTQSLTRVAQASQKEAQ</sequence>
<gene>
    <name evidence="1" type="ORF">DNX30_23450</name>
</gene>
<accession>A0A3R0N2C9</accession>